<evidence type="ECO:0000256" key="6">
    <source>
        <dbReference type="ARBA" id="ARBA00023157"/>
    </source>
</evidence>
<dbReference type="PANTHER" id="PTHR11551">
    <property type="entry name" value="INSULIN-LIKE GROWTH FACTOR BINDING PROTEIN"/>
    <property type="match status" value="1"/>
</dbReference>
<dbReference type="InterPro" id="IPR000867">
    <property type="entry name" value="IGFBP-like"/>
</dbReference>
<evidence type="ECO:0000256" key="7">
    <source>
        <dbReference type="ARBA" id="ARBA00023183"/>
    </source>
</evidence>
<feature type="domain" description="Thyroglobulin type-1" evidence="11">
    <location>
        <begin position="200"/>
        <end position="278"/>
    </location>
</feature>
<protein>
    <recommendedName>
        <fullName evidence="2">Insulin-like growth factor-binding protein 1</fullName>
    </recommendedName>
</protein>
<dbReference type="SMART" id="SM00211">
    <property type="entry name" value="TY"/>
    <property type="match status" value="1"/>
</dbReference>
<name>A0A7L2RPG9_9PASS</name>
<dbReference type="InterPro" id="IPR009030">
    <property type="entry name" value="Growth_fac_rcpt_cys_sf"/>
</dbReference>
<sequence>SLLPRPPSCPSPCPSSGMSRPRSLLRRSWLPALLLPALLGPRLAPSQPVHCAPCTPKKMELCRPVAPDCPESVRQPGCGCCQTCALGPGQPCGVYTSRCRLGLRCHVPAGEPRPLSALIQGHGTCLPVSEVGGMRTAEPTDSVELDDMPLESTEMTQDQLLSYQLMFPMSQDKSIPWNAITVYENMKAERISELKKWKEQGPCKKELYRALHKLAKAQQRSGGEIYKFYLPNCNKNGFYHSKQCETLLDGESAECWCVYPKNGRRISRSPEIKGDPECQQYLNSQE</sequence>
<dbReference type="FunFam" id="4.10.800.10:FF:000002">
    <property type="entry name" value="Insulin-like growth factor-binding protein 2"/>
    <property type="match status" value="1"/>
</dbReference>
<dbReference type="PROSITE" id="PS00222">
    <property type="entry name" value="IGFBP_N_1"/>
    <property type="match status" value="1"/>
</dbReference>
<dbReference type="GO" id="GO:0043567">
    <property type="term" value="P:regulation of insulin-like growth factor receptor signaling pathway"/>
    <property type="evidence" value="ECO:0007669"/>
    <property type="project" value="TreeGrafter"/>
</dbReference>
<dbReference type="OrthoDB" id="9926277at2759"/>
<keyword evidence="4" id="KW-0597">Phosphoprotein</keyword>
<gene>
    <name evidence="13" type="primary">Igfbp1</name>
    <name evidence="13" type="ORF">NEOCOR_R02499</name>
</gene>
<comment type="subunit">
    <text evidence="8">Binds equally well IGF1 and IGF2. Interacts with integrin ITGA5:ITGB1. Interacts with VHL; this interaction inhibits HIF1A degradation.</text>
</comment>
<organism evidence="13 14">
    <name type="scientific">Neodrepanis coruscans</name>
    <name type="common">wattled asity</name>
    <dbReference type="NCBI Taxonomy" id="254563"/>
    <lineage>
        <taxon>Eukaryota</taxon>
        <taxon>Metazoa</taxon>
        <taxon>Chordata</taxon>
        <taxon>Craniata</taxon>
        <taxon>Vertebrata</taxon>
        <taxon>Euteleostomi</taxon>
        <taxon>Archelosauria</taxon>
        <taxon>Archosauria</taxon>
        <taxon>Dinosauria</taxon>
        <taxon>Saurischia</taxon>
        <taxon>Theropoda</taxon>
        <taxon>Coelurosauria</taxon>
        <taxon>Aves</taxon>
        <taxon>Neognathae</taxon>
        <taxon>Neoaves</taxon>
        <taxon>Telluraves</taxon>
        <taxon>Australaves</taxon>
        <taxon>Passeriformes</taxon>
        <taxon>Philepittidae</taxon>
        <taxon>Neodrepanis</taxon>
    </lineage>
</organism>
<dbReference type="InterPro" id="IPR017891">
    <property type="entry name" value="Insulin_GF-bd_Cys-rich_CS"/>
</dbReference>
<dbReference type="InterPro" id="IPR036857">
    <property type="entry name" value="Thyroglobulin_1_sf"/>
</dbReference>
<comment type="caution">
    <text evidence="9">Lacks conserved residue(s) required for the propagation of feature annotation.</text>
</comment>
<evidence type="ECO:0000256" key="8">
    <source>
        <dbReference type="ARBA" id="ARBA00049694"/>
    </source>
</evidence>
<feature type="non-terminal residue" evidence="13">
    <location>
        <position position="286"/>
    </location>
</feature>
<evidence type="ECO:0000256" key="2">
    <source>
        <dbReference type="ARBA" id="ARBA00013675"/>
    </source>
</evidence>
<dbReference type="InterPro" id="IPR022321">
    <property type="entry name" value="IGFBP_1-6_chordata"/>
</dbReference>
<dbReference type="PROSITE" id="PS00484">
    <property type="entry name" value="THYROGLOBULIN_1_1"/>
    <property type="match status" value="1"/>
</dbReference>
<dbReference type="Gene3D" id="4.10.800.10">
    <property type="entry name" value="Thyroglobulin type-1"/>
    <property type="match status" value="1"/>
</dbReference>
<evidence type="ECO:0000259" key="12">
    <source>
        <dbReference type="PROSITE" id="PS51323"/>
    </source>
</evidence>
<dbReference type="Pfam" id="PF00086">
    <property type="entry name" value="Thyroglobulin_1"/>
    <property type="match status" value="1"/>
</dbReference>
<keyword evidence="5" id="KW-0732">Signal</keyword>
<dbReference type="SUPFAM" id="SSF57610">
    <property type="entry name" value="Thyroglobulin type-1 domain"/>
    <property type="match status" value="1"/>
</dbReference>
<dbReference type="InterPro" id="IPR000716">
    <property type="entry name" value="Thyroglobulin_1"/>
</dbReference>
<accession>A0A7L2RPG9</accession>
<evidence type="ECO:0000256" key="5">
    <source>
        <dbReference type="ARBA" id="ARBA00022729"/>
    </source>
</evidence>
<reference evidence="13 14" key="1">
    <citation type="submission" date="2019-09" db="EMBL/GenBank/DDBJ databases">
        <title>Bird 10,000 Genomes (B10K) Project - Family phase.</title>
        <authorList>
            <person name="Zhang G."/>
        </authorList>
    </citation>
    <scope>NUCLEOTIDE SEQUENCE [LARGE SCALE GENOMIC DNA]</scope>
    <source>
        <strain evidence="13">B10K-DU-002-79</strain>
    </source>
</reference>
<comment type="caution">
    <text evidence="13">The sequence shown here is derived from an EMBL/GenBank/DDBJ whole genome shotgun (WGS) entry which is preliminary data.</text>
</comment>
<dbReference type="GO" id="GO:0031995">
    <property type="term" value="F:insulin-like growth factor II binding"/>
    <property type="evidence" value="ECO:0007669"/>
    <property type="project" value="TreeGrafter"/>
</dbReference>
<feature type="compositionally biased region" description="Pro residues" evidence="10">
    <location>
        <begin position="1"/>
        <end position="13"/>
    </location>
</feature>
<dbReference type="EMBL" id="VYZS01081649">
    <property type="protein sequence ID" value="NXS10868.1"/>
    <property type="molecule type" value="Genomic_DNA"/>
</dbReference>
<dbReference type="Pfam" id="PF00219">
    <property type="entry name" value="IGFBP"/>
    <property type="match status" value="1"/>
</dbReference>
<dbReference type="GO" id="GO:0005615">
    <property type="term" value="C:extracellular space"/>
    <property type="evidence" value="ECO:0007669"/>
    <property type="project" value="TreeGrafter"/>
</dbReference>
<evidence type="ECO:0000256" key="10">
    <source>
        <dbReference type="SAM" id="MobiDB-lite"/>
    </source>
</evidence>
<dbReference type="InterPro" id="IPR022322">
    <property type="entry name" value="IGFBP1"/>
</dbReference>
<dbReference type="Proteomes" id="UP000560066">
    <property type="component" value="Unassembled WGS sequence"/>
</dbReference>
<dbReference type="PANTHER" id="PTHR11551:SF6">
    <property type="entry name" value="INSULIN-LIKE GROWTH FACTOR-BINDING PROTEIN 1"/>
    <property type="match status" value="1"/>
</dbReference>
<dbReference type="PRINTS" id="PR01976">
    <property type="entry name" value="IGFBPFAMILY"/>
</dbReference>
<dbReference type="FunFam" id="4.10.40.20:FF:000001">
    <property type="entry name" value="Insulin-like growth factor binding protein 5"/>
    <property type="match status" value="1"/>
</dbReference>
<dbReference type="PROSITE" id="PS51162">
    <property type="entry name" value="THYROGLOBULIN_1_2"/>
    <property type="match status" value="1"/>
</dbReference>
<feature type="region of interest" description="Disordered" evidence="10">
    <location>
        <begin position="1"/>
        <end position="21"/>
    </location>
</feature>
<feature type="domain" description="IGFBP N-terminal" evidence="12">
    <location>
        <begin position="47"/>
        <end position="128"/>
    </location>
</feature>
<keyword evidence="6" id="KW-1015">Disulfide bond</keyword>
<evidence type="ECO:0000259" key="11">
    <source>
        <dbReference type="PROSITE" id="PS51162"/>
    </source>
</evidence>
<evidence type="ECO:0000256" key="9">
    <source>
        <dbReference type="PROSITE-ProRule" id="PRU00500"/>
    </source>
</evidence>
<dbReference type="Gene3D" id="4.10.40.20">
    <property type="match status" value="1"/>
</dbReference>
<dbReference type="SUPFAM" id="SSF57184">
    <property type="entry name" value="Growth factor receptor domain"/>
    <property type="match status" value="1"/>
</dbReference>
<comment type="subcellular location">
    <subcellularLocation>
        <location evidence="1">Secreted</location>
    </subcellularLocation>
</comment>
<evidence type="ECO:0000256" key="1">
    <source>
        <dbReference type="ARBA" id="ARBA00004613"/>
    </source>
</evidence>
<proteinExistence type="predicted"/>
<feature type="non-terminal residue" evidence="13">
    <location>
        <position position="1"/>
    </location>
</feature>
<dbReference type="GO" id="GO:0031994">
    <property type="term" value="F:insulin-like growth factor I binding"/>
    <property type="evidence" value="ECO:0007669"/>
    <property type="project" value="TreeGrafter"/>
</dbReference>
<dbReference type="SMART" id="SM00121">
    <property type="entry name" value="IB"/>
    <property type="match status" value="1"/>
</dbReference>
<dbReference type="AlphaFoldDB" id="A0A7L2RPG9"/>
<evidence type="ECO:0000256" key="3">
    <source>
        <dbReference type="ARBA" id="ARBA00022525"/>
    </source>
</evidence>
<keyword evidence="14" id="KW-1185">Reference proteome</keyword>
<evidence type="ECO:0000313" key="13">
    <source>
        <dbReference type="EMBL" id="NXS10868.1"/>
    </source>
</evidence>
<evidence type="ECO:0000256" key="4">
    <source>
        <dbReference type="ARBA" id="ARBA00022553"/>
    </source>
</evidence>
<dbReference type="PROSITE" id="PS51323">
    <property type="entry name" value="IGFBP_N_2"/>
    <property type="match status" value="1"/>
</dbReference>
<keyword evidence="7" id="KW-0340">Growth factor binding</keyword>
<keyword evidence="3" id="KW-0964">Secreted</keyword>
<evidence type="ECO:0000313" key="14">
    <source>
        <dbReference type="Proteomes" id="UP000560066"/>
    </source>
</evidence>
<dbReference type="CDD" id="cd00191">
    <property type="entry name" value="TY"/>
    <property type="match status" value="1"/>
</dbReference>
<dbReference type="PRINTS" id="PR01977">
    <property type="entry name" value="IGFBPFAMILY1"/>
</dbReference>